<sequence>MARGVIVVGEKRSGYGECSTAAKVITNKMRLDNCESRRFTPDEDVKDVKIIPMILNKPKQTSNETPSMDRDNSKDDFECESSQNEAGVPRPVLKRLRRGPSRSCAPVVQSVPDLSPEANSTHQ</sequence>
<evidence type="ECO:0000256" key="1">
    <source>
        <dbReference type="SAM" id="MobiDB-lite"/>
    </source>
</evidence>
<dbReference type="EMBL" id="JAAALK010000283">
    <property type="protein sequence ID" value="KAG8075259.1"/>
    <property type="molecule type" value="Genomic_DNA"/>
</dbReference>
<evidence type="ECO:0000313" key="3">
    <source>
        <dbReference type="Proteomes" id="UP000729402"/>
    </source>
</evidence>
<protein>
    <submittedName>
        <fullName evidence="2">Uncharacterized protein</fullName>
    </submittedName>
</protein>
<gene>
    <name evidence="2" type="ORF">GUJ93_ZPchr0006g42217</name>
</gene>
<accession>A0A8J5W4A8</accession>
<feature type="compositionally biased region" description="Basic and acidic residues" evidence="1">
    <location>
        <begin position="67"/>
        <end position="76"/>
    </location>
</feature>
<dbReference type="AlphaFoldDB" id="A0A8J5W4A8"/>
<dbReference type="Proteomes" id="UP000729402">
    <property type="component" value="Unassembled WGS sequence"/>
</dbReference>
<keyword evidence="3" id="KW-1185">Reference proteome</keyword>
<feature type="region of interest" description="Disordered" evidence="1">
    <location>
        <begin position="53"/>
        <end position="123"/>
    </location>
</feature>
<reference evidence="2" key="1">
    <citation type="journal article" date="2021" name="bioRxiv">
        <title>Whole Genome Assembly and Annotation of Northern Wild Rice, Zizania palustris L., Supports a Whole Genome Duplication in the Zizania Genus.</title>
        <authorList>
            <person name="Haas M."/>
            <person name="Kono T."/>
            <person name="Macchietto M."/>
            <person name="Millas R."/>
            <person name="McGilp L."/>
            <person name="Shao M."/>
            <person name="Duquette J."/>
            <person name="Hirsch C.N."/>
            <person name="Kimball J."/>
        </authorList>
    </citation>
    <scope>NUCLEOTIDE SEQUENCE</scope>
    <source>
        <tissue evidence="2">Fresh leaf tissue</tissue>
    </source>
</reference>
<name>A0A8J5W4A8_ZIZPA</name>
<proteinExistence type="predicted"/>
<organism evidence="2 3">
    <name type="scientific">Zizania palustris</name>
    <name type="common">Northern wild rice</name>
    <dbReference type="NCBI Taxonomy" id="103762"/>
    <lineage>
        <taxon>Eukaryota</taxon>
        <taxon>Viridiplantae</taxon>
        <taxon>Streptophyta</taxon>
        <taxon>Embryophyta</taxon>
        <taxon>Tracheophyta</taxon>
        <taxon>Spermatophyta</taxon>
        <taxon>Magnoliopsida</taxon>
        <taxon>Liliopsida</taxon>
        <taxon>Poales</taxon>
        <taxon>Poaceae</taxon>
        <taxon>BOP clade</taxon>
        <taxon>Oryzoideae</taxon>
        <taxon>Oryzeae</taxon>
        <taxon>Zizaniinae</taxon>
        <taxon>Zizania</taxon>
    </lineage>
</organism>
<reference evidence="2" key="2">
    <citation type="submission" date="2021-02" db="EMBL/GenBank/DDBJ databases">
        <authorList>
            <person name="Kimball J.A."/>
            <person name="Haas M.W."/>
            <person name="Macchietto M."/>
            <person name="Kono T."/>
            <person name="Duquette J."/>
            <person name="Shao M."/>
        </authorList>
    </citation>
    <scope>NUCLEOTIDE SEQUENCE</scope>
    <source>
        <tissue evidence="2">Fresh leaf tissue</tissue>
    </source>
</reference>
<dbReference type="OrthoDB" id="757982at2759"/>
<evidence type="ECO:0000313" key="2">
    <source>
        <dbReference type="EMBL" id="KAG8075259.1"/>
    </source>
</evidence>
<comment type="caution">
    <text evidence="2">The sequence shown here is derived from an EMBL/GenBank/DDBJ whole genome shotgun (WGS) entry which is preliminary data.</text>
</comment>